<dbReference type="OrthoDB" id="1274115at2759"/>
<dbReference type="Pfam" id="PF00106">
    <property type="entry name" value="adh_short"/>
    <property type="match status" value="1"/>
</dbReference>
<evidence type="ECO:0008006" key="6">
    <source>
        <dbReference type="Google" id="ProtNLM"/>
    </source>
</evidence>
<dbReference type="PRINTS" id="PR00081">
    <property type="entry name" value="GDHRDH"/>
</dbReference>
<name>M2QER5_CERS8</name>
<gene>
    <name evidence="4" type="ORF">CERSUDRAFT_124825</name>
</gene>
<dbReference type="PRINTS" id="PR00080">
    <property type="entry name" value="SDRFAMILY"/>
</dbReference>
<keyword evidence="5" id="KW-1185">Reference proteome</keyword>
<protein>
    <recommendedName>
        <fullName evidence="6">NAD-P-binding protein</fullName>
    </recommendedName>
</protein>
<dbReference type="AlphaFoldDB" id="M2QER5"/>
<dbReference type="InterPro" id="IPR051911">
    <property type="entry name" value="SDR_oxidoreductase"/>
</dbReference>
<dbReference type="STRING" id="914234.M2QER5"/>
<keyword evidence="2" id="KW-0560">Oxidoreductase</keyword>
<dbReference type="Gene3D" id="3.40.50.720">
    <property type="entry name" value="NAD(P)-binding Rossmann-like Domain"/>
    <property type="match status" value="1"/>
</dbReference>
<proteinExistence type="inferred from homology"/>
<evidence type="ECO:0000256" key="3">
    <source>
        <dbReference type="RuleBase" id="RU000363"/>
    </source>
</evidence>
<organism evidence="4 5">
    <name type="scientific">Ceriporiopsis subvermispora (strain B)</name>
    <name type="common">White-rot fungus</name>
    <name type="synonym">Gelatoporia subvermispora</name>
    <dbReference type="NCBI Taxonomy" id="914234"/>
    <lineage>
        <taxon>Eukaryota</taxon>
        <taxon>Fungi</taxon>
        <taxon>Dikarya</taxon>
        <taxon>Basidiomycota</taxon>
        <taxon>Agaricomycotina</taxon>
        <taxon>Agaricomycetes</taxon>
        <taxon>Polyporales</taxon>
        <taxon>Gelatoporiaceae</taxon>
        <taxon>Gelatoporia</taxon>
    </lineage>
</organism>
<dbReference type="SUPFAM" id="SSF51735">
    <property type="entry name" value="NAD(P)-binding Rossmann-fold domains"/>
    <property type="match status" value="1"/>
</dbReference>
<evidence type="ECO:0000256" key="2">
    <source>
        <dbReference type="ARBA" id="ARBA00023002"/>
    </source>
</evidence>
<dbReference type="GO" id="GO:0016491">
    <property type="term" value="F:oxidoreductase activity"/>
    <property type="evidence" value="ECO:0007669"/>
    <property type="project" value="UniProtKB-KW"/>
</dbReference>
<dbReference type="PANTHER" id="PTHR43976">
    <property type="entry name" value="SHORT CHAIN DEHYDROGENASE"/>
    <property type="match status" value="1"/>
</dbReference>
<evidence type="ECO:0000313" key="4">
    <source>
        <dbReference type="EMBL" id="EMD35543.1"/>
    </source>
</evidence>
<evidence type="ECO:0000256" key="1">
    <source>
        <dbReference type="ARBA" id="ARBA00006484"/>
    </source>
</evidence>
<reference evidence="4 5" key="1">
    <citation type="journal article" date="2012" name="Proc. Natl. Acad. Sci. U.S.A.">
        <title>Comparative genomics of Ceriporiopsis subvermispora and Phanerochaete chrysosporium provide insight into selective ligninolysis.</title>
        <authorList>
            <person name="Fernandez-Fueyo E."/>
            <person name="Ruiz-Duenas F.J."/>
            <person name="Ferreira P."/>
            <person name="Floudas D."/>
            <person name="Hibbett D.S."/>
            <person name="Canessa P."/>
            <person name="Larrondo L.F."/>
            <person name="James T.Y."/>
            <person name="Seelenfreund D."/>
            <person name="Lobos S."/>
            <person name="Polanco R."/>
            <person name="Tello M."/>
            <person name="Honda Y."/>
            <person name="Watanabe T."/>
            <person name="Watanabe T."/>
            <person name="Ryu J.S."/>
            <person name="Kubicek C.P."/>
            <person name="Schmoll M."/>
            <person name="Gaskell J."/>
            <person name="Hammel K.E."/>
            <person name="St John F.J."/>
            <person name="Vanden Wymelenberg A."/>
            <person name="Sabat G."/>
            <person name="Splinter BonDurant S."/>
            <person name="Syed K."/>
            <person name="Yadav J.S."/>
            <person name="Doddapaneni H."/>
            <person name="Subramanian V."/>
            <person name="Lavin J.L."/>
            <person name="Oguiza J.A."/>
            <person name="Perez G."/>
            <person name="Pisabarro A.G."/>
            <person name="Ramirez L."/>
            <person name="Santoyo F."/>
            <person name="Master E."/>
            <person name="Coutinho P.M."/>
            <person name="Henrissat B."/>
            <person name="Lombard V."/>
            <person name="Magnuson J.K."/>
            <person name="Kuees U."/>
            <person name="Hori C."/>
            <person name="Igarashi K."/>
            <person name="Samejima M."/>
            <person name="Held B.W."/>
            <person name="Barry K.W."/>
            <person name="LaButti K.M."/>
            <person name="Lapidus A."/>
            <person name="Lindquist E.A."/>
            <person name="Lucas S.M."/>
            <person name="Riley R."/>
            <person name="Salamov A.A."/>
            <person name="Hoffmeister D."/>
            <person name="Schwenk D."/>
            <person name="Hadar Y."/>
            <person name="Yarden O."/>
            <person name="de Vries R.P."/>
            <person name="Wiebenga A."/>
            <person name="Stenlid J."/>
            <person name="Eastwood D."/>
            <person name="Grigoriev I.V."/>
            <person name="Berka R.M."/>
            <person name="Blanchette R.A."/>
            <person name="Kersten P."/>
            <person name="Martinez A.T."/>
            <person name="Vicuna R."/>
            <person name="Cullen D."/>
        </authorList>
    </citation>
    <scope>NUCLEOTIDE SEQUENCE [LARGE SCALE GENOMIC DNA]</scope>
    <source>
        <strain evidence="4 5">B</strain>
    </source>
</reference>
<dbReference type="InterPro" id="IPR036291">
    <property type="entry name" value="NAD(P)-bd_dom_sf"/>
</dbReference>
<dbReference type="EMBL" id="KB445800">
    <property type="protein sequence ID" value="EMD35543.1"/>
    <property type="molecule type" value="Genomic_DNA"/>
</dbReference>
<dbReference type="HOGENOM" id="CLU_010194_2_9_1"/>
<dbReference type="PANTHER" id="PTHR43976:SF16">
    <property type="entry name" value="SHORT-CHAIN DEHYDROGENASE_REDUCTASE FAMILY PROTEIN"/>
    <property type="match status" value="1"/>
</dbReference>
<evidence type="ECO:0000313" key="5">
    <source>
        <dbReference type="Proteomes" id="UP000016930"/>
    </source>
</evidence>
<dbReference type="Proteomes" id="UP000016930">
    <property type="component" value="Unassembled WGS sequence"/>
</dbReference>
<sequence length="285" mass="31013">MPSPNVWFITGASAGFGRFMTEHALEKGDFVVATLRRPQVLAELTAKYDSTRLLVIKLDVKDPDRITTAFEKAQETFGRIDVVFNNAAYATVSEVESARGHDDLVRDMFEVNFWGALHVTQAAIKCFRDMNRPAGGRLLQVSSMAGIEGIPAVAFYVATKHALEGLSESLVKELDPAWNIKVTLIEPGPFQTSMHASYTVIPANPAYANTAAAIGRTFMDSISGTSVDDPRKGVAKFYELANLPEPPLRLAVGKLAVESMNRKAQSLIADASAYASWSEGLEITN</sequence>
<dbReference type="InterPro" id="IPR002347">
    <property type="entry name" value="SDR_fam"/>
</dbReference>
<accession>M2QER5</accession>
<dbReference type="CDD" id="cd05374">
    <property type="entry name" value="17beta-HSD-like_SDR_c"/>
    <property type="match status" value="1"/>
</dbReference>
<comment type="similarity">
    <text evidence="1 3">Belongs to the short-chain dehydrogenases/reductases (SDR) family.</text>
</comment>